<feature type="transmembrane region" description="Helical" evidence="8">
    <location>
        <begin position="261"/>
        <end position="278"/>
    </location>
</feature>
<accession>A0A126Q1Z5</accession>
<feature type="transmembrane region" description="Helical" evidence="8">
    <location>
        <begin position="324"/>
        <end position="343"/>
    </location>
</feature>
<feature type="transmembrane region" description="Helical" evidence="8">
    <location>
        <begin position="6"/>
        <end position="24"/>
    </location>
</feature>
<dbReference type="PANTHER" id="PTHR30003">
    <property type="entry name" value="L-LACTATE PERMEASE"/>
    <property type="match status" value="1"/>
</dbReference>
<sequence>MNEITLGLLALLPITLSAVLLLGLQWSAKRAMPVVLASTALMALLAWDMSAVRVGASILQGLVITVSVLWIVFGAIFLLNTLKYTGAIDVIRQGFTTISPDRRVQAIIIAWCFGTFIEGASGFGTPAAIAAPLLVAIGFPALAAVLIGMMIQSTPVSFGAVGTPIVIGVNKGLDGQAISQTLQAQGWQWEQFIQLITSEVAIIHGIIGSFMPVLMAVMLTRFFGSNKSWREGLQILPFALFAGVSFTIPYVFTGIVLGPEFPSLIGGLVSLAVVVTAAKNGFLMPKTTWDFPPKASWDKGWLGNLEIKADDITSQKAMHWVTAWVPYLVVALLLVISRVFPTIKEFTTSLTLSFDNILGETGVSASISPLYLPGGLLLIGALVAVIIQSKKVSKGEVLFKAFNDSSKTLLSAGFVLMFTIPMVRLFINSGVNGADIVSMPIAGAQLFANMFGEAFPLISPTIGALGAFIAGSNTISNMMFSQFQFEAALSLQLSPALIIAAQAVGAAAGNMIAIHNVVAASATVGLMGQEGATLRKTIIPTIYYVAFAGILVWLGVYVFEVGGPLVGTN</sequence>
<organism evidence="9 10">
    <name type="scientific">Alteromonas macleodii</name>
    <name type="common">Pseudoalteromonas macleodii</name>
    <dbReference type="NCBI Taxonomy" id="28108"/>
    <lineage>
        <taxon>Bacteria</taxon>
        <taxon>Pseudomonadati</taxon>
        <taxon>Pseudomonadota</taxon>
        <taxon>Gammaproteobacteria</taxon>
        <taxon>Alteromonadales</taxon>
        <taxon>Alteromonadaceae</taxon>
        <taxon>Alteromonas/Salinimonas group</taxon>
        <taxon>Alteromonas</taxon>
    </lineage>
</organism>
<evidence type="ECO:0000256" key="1">
    <source>
        <dbReference type="ARBA" id="ARBA00004651"/>
    </source>
</evidence>
<feature type="transmembrane region" description="Helical" evidence="8">
    <location>
        <begin position="201"/>
        <end position="223"/>
    </location>
</feature>
<dbReference type="GO" id="GO:0015129">
    <property type="term" value="F:lactate transmembrane transporter activity"/>
    <property type="evidence" value="ECO:0007669"/>
    <property type="project" value="UniProtKB-UniRule"/>
</dbReference>
<feature type="transmembrane region" description="Helical" evidence="8">
    <location>
        <begin position="31"/>
        <end position="52"/>
    </location>
</feature>
<keyword evidence="6 8" id="KW-1133">Transmembrane helix</keyword>
<evidence type="ECO:0000313" key="9">
    <source>
        <dbReference type="EMBL" id="AMJ99040.1"/>
    </source>
</evidence>
<feature type="transmembrane region" description="Helical" evidence="8">
    <location>
        <begin position="447"/>
        <end position="471"/>
    </location>
</feature>
<comment type="similarity">
    <text evidence="2 8">Belongs to the lactate permease family.</text>
</comment>
<dbReference type="InterPro" id="IPR003804">
    <property type="entry name" value="Lactate_perm"/>
</dbReference>
<dbReference type="GO" id="GO:0005886">
    <property type="term" value="C:plasma membrane"/>
    <property type="evidence" value="ECO:0007669"/>
    <property type="project" value="UniProtKB-SubCell"/>
</dbReference>
<feature type="transmembrane region" description="Helical" evidence="8">
    <location>
        <begin position="363"/>
        <end position="387"/>
    </location>
</feature>
<evidence type="ECO:0000256" key="4">
    <source>
        <dbReference type="ARBA" id="ARBA00022475"/>
    </source>
</evidence>
<reference evidence="9 10" key="1">
    <citation type="submission" date="2015-12" db="EMBL/GenBank/DDBJ databases">
        <authorList>
            <person name="Shamseldin A."/>
            <person name="Moawad H."/>
            <person name="Abd El-Rahim W.M."/>
            <person name="Sadowsky M.J."/>
        </authorList>
    </citation>
    <scope>NUCLEOTIDE SEQUENCE [LARGE SCALE GENOMIC DNA]</scope>
    <source>
        <strain evidence="9 10">D7</strain>
    </source>
</reference>
<feature type="transmembrane region" description="Helical" evidence="8">
    <location>
        <begin position="541"/>
        <end position="559"/>
    </location>
</feature>
<evidence type="ECO:0000256" key="3">
    <source>
        <dbReference type="ARBA" id="ARBA00022448"/>
    </source>
</evidence>
<keyword evidence="4" id="KW-1003">Cell membrane</keyword>
<proteinExistence type="inferred from homology"/>
<keyword evidence="5 8" id="KW-0812">Transmembrane</keyword>
<dbReference type="EMBL" id="CP014323">
    <property type="protein sequence ID" value="AMJ99040.1"/>
    <property type="molecule type" value="Genomic_DNA"/>
</dbReference>
<keyword evidence="7 8" id="KW-0472">Membrane</keyword>
<keyword evidence="8" id="KW-0997">Cell inner membrane</keyword>
<comment type="subcellular location">
    <subcellularLocation>
        <location evidence="8">Cell inner membrane</location>
        <topology evidence="8">Multi-pass membrane protein</topology>
    </subcellularLocation>
    <subcellularLocation>
        <location evidence="1">Cell membrane</location>
        <topology evidence="1">Multi-pass membrane protein</topology>
    </subcellularLocation>
</comment>
<dbReference type="PANTHER" id="PTHR30003:SF0">
    <property type="entry name" value="GLYCOLATE PERMEASE GLCA-RELATED"/>
    <property type="match status" value="1"/>
</dbReference>
<dbReference type="RefSeq" id="WP_061095450.1">
    <property type="nucleotide sequence ID" value="NZ_CP014323.1"/>
</dbReference>
<feature type="transmembrane region" description="Helical" evidence="8">
    <location>
        <begin position="408"/>
        <end position="427"/>
    </location>
</feature>
<dbReference type="Pfam" id="PF02652">
    <property type="entry name" value="Lactate_perm"/>
    <property type="match status" value="1"/>
</dbReference>
<dbReference type="NCBIfam" id="TIGR00795">
    <property type="entry name" value="lctP"/>
    <property type="match status" value="1"/>
</dbReference>
<evidence type="ECO:0000256" key="6">
    <source>
        <dbReference type="ARBA" id="ARBA00022989"/>
    </source>
</evidence>
<gene>
    <name evidence="9" type="ORF">AVL55_13220</name>
</gene>
<evidence type="ECO:0000313" key="10">
    <source>
        <dbReference type="Proteomes" id="UP000063991"/>
    </source>
</evidence>
<dbReference type="GO" id="GO:0015295">
    <property type="term" value="F:solute:proton symporter activity"/>
    <property type="evidence" value="ECO:0007669"/>
    <property type="project" value="TreeGrafter"/>
</dbReference>
<dbReference type="Proteomes" id="UP000063991">
    <property type="component" value="Chromosome"/>
</dbReference>
<dbReference type="AlphaFoldDB" id="A0A126Q1Z5"/>
<name>A0A126Q1Z5_ALTMA</name>
<feature type="transmembrane region" description="Helical" evidence="8">
    <location>
        <begin position="127"/>
        <end position="151"/>
    </location>
</feature>
<evidence type="ECO:0000256" key="7">
    <source>
        <dbReference type="ARBA" id="ARBA00023136"/>
    </source>
</evidence>
<comment type="function">
    <text evidence="8">Uptake of L-lactate across the membrane. Can also transport D-lactate and glycolate.</text>
</comment>
<feature type="transmembrane region" description="Helical" evidence="8">
    <location>
        <begin position="235"/>
        <end position="255"/>
    </location>
</feature>
<keyword evidence="3 8" id="KW-0813">Transport</keyword>
<evidence type="ECO:0000256" key="2">
    <source>
        <dbReference type="ARBA" id="ARBA00010100"/>
    </source>
</evidence>
<feature type="transmembrane region" description="Helical" evidence="8">
    <location>
        <begin position="58"/>
        <end position="79"/>
    </location>
</feature>
<dbReference type="OrthoDB" id="9761056at2"/>
<evidence type="ECO:0000256" key="8">
    <source>
        <dbReference type="RuleBase" id="RU365092"/>
    </source>
</evidence>
<protein>
    <recommendedName>
        <fullName evidence="8">L-lactate permease</fullName>
    </recommendedName>
</protein>
<evidence type="ECO:0000256" key="5">
    <source>
        <dbReference type="ARBA" id="ARBA00022692"/>
    </source>
</evidence>